<feature type="non-terminal residue" evidence="2">
    <location>
        <position position="1"/>
    </location>
</feature>
<gene>
    <name evidence="2" type="ORF">Tci_881006</name>
</gene>
<feature type="non-terminal residue" evidence="2">
    <location>
        <position position="163"/>
    </location>
</feature>
<sequence length="163" mass="18669">NKESPENSSEENVVSKTNQEPPQVSDIHQLIEECSIKVPVQQKQKMENTMFELVKICQAKEFLCINDDVDDLIESALDSKLLLIYSNSQHLEKKEQEVKNVIEQPAERGNRKPEHLLSMGYEHLSITREMESDEVTESNAENLLPIPSKCEVTLEDEIECDMP</sequence>
<evidence type="ECO:0000256" key="1">
    <source>
        <dbReference type="SAM" id="MobiDB-lite"/>
    </source>
</evidence>
<comment type="caution">
    <text evidence="2">The sequence shown here is derived from an EMBL/GenBank/DDBJ whole genome shotgun (WGS) entry which is preliminary data.</text>
</comment>
<dbReference type="EMBL" id="BKCJ011242517">
    <property type="protein sequence ID" value="GFD09037.1"/>
    <property type="molecule type" value="Genomic_DNA"/>
</dbReference>
<accession>A0A699TFZ6</accession>
<protein>
    <submittedName>
        <fullName evidence="2">Uncharacterized protein</fullName>
    </submittedName>
</protein>
<feature type="compositionally biased region" description="Low complexity" evidence="1">
    <location>
        <begin position="1"/>
        <end position="18"/>
    </location>
</feature>
<proteinExistence type="predicted"/>
<reference evidence="2" key="1">
    <citation type="journal article" date="2019" name="Sci. Rep.">
        <title>Draft genome of Tanacetum cinerariifolium, the natural source of mosquito coil.</title>
        <authorList>
            <person name="Yamashiro T."/>
            <person name="Shiraishi A."/>
            <person name="Satake H."/>
            <person name="Nakayama K."/>
        </authorList>
    </citation>
    <scope>NUCLEOTIDE SEQUENCE</scope>
</reference>
<feature type="region of interest" description="Disordered" evidence="1">
    <location>
        <begin position="1"/>
        <end position="24"/>
    </location>
</feature>
<dbReference type="AlphaFoldDB" id="A0A699TFZ6"/>
<name>A0A699TFZ6_TANCI</name>
<evidence type="ECO:0000313" key="2">
    <source>
        <dbReference type="EMBL" id="GFD09037.1"/>
    </source>
</evidence>
<organism evidence="2">
    <name type="scientific">Tanacetum cinerariifolium</name>
    <name type="common">Dalmatian daisy</name>
    <name type="synonym">Chrysanthemum cinerariifolium</name>
    <dbReference type="NCBI Taxonomy" id="118510"/>
    <lineage>
        <taxon>Eukaryota</taxon>
        <taxon>Viridiplantae</taxon>
        <taxon>Streptophyta</taxon>
        <taxon>Embryophyta</taxon>
        <taxon>Tracheophyta</taxon>
        <taxon>Spermatophyta</taxon>
        <taxon>Magnoliopsida</taxon>
        <taxon>eudicotyledons</taxon>
        <taxon>Gunneridae</taxon>
        <taxon>Pentapetalae</taxon>
        <taxon>asterids</taxon>
        <taxon>campanulids</taxon>
        <taxon>Asterales</taxon>
        <taxon>Asteraceae</taxon>
        <taxon>Asteroideae</taxon>
        <taxon>Anthemideae</taxon>
        <taxon>Anthemidinae</taxon>
        <taxon>Tanacetum</taxon>
    </lineage>
</organism>